<organism evidence="1 2">
    <name type="scientific">Agrilutibacter terrestris</name>
    <dbReference type="NCBI Taxonomy" id="2865112"/>
    <lineage>
        <taxon>Bacteria</taxon>
        <taxon>Pseudomonadati</taxon>
        <taxon>Pseudomonadota</taxon>
        <taxon>Gammaproteobacteria</taxon>
        <taxon>Lysobacterales</taxon>
        <taxon>Lysobacteraceae</taxon>
        <taxon>Agrilutibacter</taxon>
    </lineage>
</organism>
<evidence type="ECO:0008006" key="3">
    <source>
        <dbReference type="Google" id="ProtNLM"/>
    </source>
</evidence>
<proteinExistence type="predicted"/>
<protein>
    <recommendedName>
        <fullName evidence="3">HMA domain-containing protein</fullName>
    </recommendedName>
</protein>
<gene>
    <name evidence="1" type="ORF">H8B22_05745</name>
</gene>
<dbReference type="Proteomes" id="UP000516018">
    <property type="component" value="Chromosome"/>
</dbReference>
<dbReference type="RefSeq" id="WP_187713146.1">
    <property type="nucleotide sequence ID" value="NZ_CP060820.1"/>
</dbReference>
<evidence type="ECO:0000313" key="1">
    <source>
        <dbReference type="EMBL" id="QNP41710.1"/>
    </source>
</evidence>
<accession>A0A7H0G094</accession>
<evidence type="ECO:0000313" key="2">
    <source>
        <dbReference type="Proteomes" id="UP000516018"/>
    </source>
</evidence>
<dbReference type="EMBL" id="CP060820">
    <property type="protein sequence ID" value="QNP41710.1"/>
    <property type="molecule type" value="Genomic_DNA"/>
</dbReference>
<sequence>MKLRLQALRDRDDMRRITHSLLQVDIGSRINFDLEAQLVRIEGRLTLGDALAAIARGGFEVASVVDAAIVDAAFRTKRSEVLAF</sequence>
<reference evidence="1 2" key="1">
    <citation type="submission" date="2020-08" db="EMBL/GenBank/DDBJ databases">
        <title>Lysobacter sp. II4 sp. nov., isolated from soil.</title>
        <authorList>
            <person name="Woo C.Y."/>
            <person name="Kim J."/>
        </authorList>
    </citation>
    <scope>NUCLEOTIDE SEQUENCE [LARGE SCALE GENOMIC DNA]</scope>
    <source>
        <strain evidence="1 2">II4</strain>
    </source>
</reference>
<name>A0A7H0G094_9GAMM</name>
<dbReference type="KEGG" id="lsx:H8B22_05745"/>
<dbReference type="AlphaFoldDB" id="A0A7H0G094"/>
<keyword evidence="2" id="KW-1185">Reference proteome</keyword>